<keyword evidence="3" id="KW-1185">Reference proteome</keyword>
<sequence>MVRHRVSNFIKAGYVMLAARVPESRSQQTSASTSIHACYQASPSVLAAPTLSVMPHAPFLRLFETLQARISSLLFALPPEVVNMRCWLATASELVLILALVSSLPSTMAFVPTATRRNPLVRPSLVSSSYTVSHQQQVPFLSVRDSKLFALDDADEVTKKYGLEAGLFSIFKSGGNKEGKTVQAKDLLAKYGSAYLITSISLSAVSFGLCYVLVTAGVDVPALLARVGITASTQTETAGTVALAYAAHKAASPIRFPPTVALTPFVANAIGKKPADGADEVE</sequence>
<dbReference type="PANTHER" id="PTHR21377">
    <property type="entry name" value="PROTEIN FAM210B, MITOCHONDRIAL"/>
    <property type="match status" value="1"/>
</dbReference>
<gene>
    <name evidence="2" type="ORF">Naga_100013g44</name>
</gene>
<reference evidence="2 3" key="1">
    <citation type="journal article" date="2014" name="Mol. Plant">
        <title>Chromosome Scale Genome Assembly and Transcriptome Profiling of Nannochloropsis gaditana in Nitrogen Depletion.</title>
        <authorList>
            <person name="Corteggiani Carpinelli E."/>
            <person name="Telatin A."/>
            <person name="Vitulo N."/>
            <person name="Forcato C."/>
            <person name="D'Angelo M."/>
            <person name="Schiavon R."/>
            <person name="Vezzi A."/>
            <person name="Giacometti G.M."/>
            <person name="Morosinotto T."/>
            <person name="Valle G."/>
        </authorList>
    </citation>
    <scope>NUCLEOTIDE SEQUENCE [LARGE SCALE GENOMIC DNA]</scope>
    <source>
        <strain evidence="2 3">B-31</strain>
    </source>
</reference>
<evidence type="ECO:0000259" key="1">
    <source>
        <dbReference type="Pfam" id="PF06916"/>
    </source>
</evidence>
<accession>W7TTE9</accession>
<dbReference type="OrthoDB" id="426386at2759"/>
<evidence type="ECO:0000313" key="2">
    <source>
        <dbReference type="EMBL" id="EWM30460.1"/>
    </source>
</evidence>
<dbReference type="EMBL" id="AZIL01000033">
    <property type="protein sequence ID" value="EWM30460.1"/>
    <property type="molecule type" value="Genomic_DNA"/>
</dbReference>
<dbReference type="InterPro" id="IPR009688">
    <property type="entry name" value="FAM210A/B-like_dom"/>
</dbReference>
<dbReference type="InterPro" id="IPR045866">
    <property type="entry name" value="FAM210A/B-like"/>
</dbReference>
<feature type="domain" description="DUF1279" evidence="1">
    <location>
        <begin position="183"/>
        <end position="265"/>
    </location>
</feature>
<dbReference type="AlphaFoldDB" id="W7TTE9"/>
<dbReference type="GO" id="GO:0005739">
    <property type="term" value="C:mitochondrion"/>
    <property type="evidence" value="ECO:0007669"/>
    <property type="project" value="TreeGrafter"/>
</dbReference>
<protein>
    <submittedName>
        <fullName evidence="2">Transmembrane protein</fullName>
    </submittedName>
</protein>
<proteinExistence type="predicted"/>
<name>W7TTE9_9STRA</name>
<dbReference type="Pfam" id="PF06916">
    <property type="entry name" value="FAM210A-B_dom"/>
    <property type="match status" value="1"/>
</dbReference>
<dbReference type="Proteomes" id="UP000019335">
    <property type="component" value="Chromosome 1"/>
</dbReference>
<keyword evidence="2" id="KW-0472">Membrane</keyword>
<dbReference type="PANTHER" id="PTHR21377:SF20">
    <property type="entry name" value="OS04G0416000 PROTEIN"/>
    <property type="match status" value="1"/>
</dbReference>
<evidence type="ECO:0000313" key="3">
    <source>
        <dbReference type="Proteomes" id="UP000019335"/>
    </source>
</evidence>
<keyword evidence="2" id="KW-0812">Transmembrane</keyword>
<organism evidence="2 3">
    <name type="scientific">Nannochloropsis gaditana</name>
    <dbReference type="NCBI Taxonomy" id="72520"/>
    <lineage>
        <taxon>Eukaryota</taxon>
        <taxon>Sar</taxon>
        <taxon>Stramenopiles</taxon>
        <taxon>Ochrophyta</taxon>
        <taxon>Eustigmatophyceae</taxon>
        <taxon>Eustigmatales</taxon>
        <taxon>Monodopsidaceae</taxon>
        <taxon>Nannochloropsis</taxon>
    </lineage>
</organism>
<comment type="caution">
    <text evidence="2">The sequence shown here is derived from an EMBL/GenBank/DDBJ whole genome shotgun (WGS) entry which is preliminary data.</text>
</comment>